<dbReference type="EMBL" id="WUMK01000003">
    <property type="protein sequence ID" value="MXN45663.1"/>
    <property type="molecule type" value="Genomic_DNA"/>
</dbReference>
<dbReference type="AlphaFoldDB" id="A0A6N8SAI9"/>
<dbReference type="GO" id="GO:0009450">
    <property type="term" value="P:gamma-aminobutyric acid catabolic process"/>
    <property type="evidence" value="ECO:0007669"/>
    <property type="project" value="InterPro"/>
</dbReference>
<protein>
    <submittedName>
        <fullName evidence="6">Succinate-semialdehyde dehydrogenase</fullName>
        <ecNumber evidence="6">1.2.1.-</ecNumber>
    </submittedName>
</protein>
<keyword evidence="2 4" id="KW-0560">Oxidoreductase</keyword>
<dbReference type="Gene3D" id="3.40.605.10">
    <property type="entry name" value="Aldehyde Dehydrogenase, Chain A, domain 1"/>
    <property type="match status" value="1"/>
</dbReference>
<dbReference type="FunFam" id="3.40.309.10:FF:000004">
    <property type="entry name" value="Succinate-semialdehyde dehydrogenase I"/>
    <property type="match status" value="1"/>
</dbReference>
<reference evidence="6 7" key="1">
    <citation type="submission" date="2019-12" db="EMBL/GenBank/DDBJ databases">
        <title>Shinella kummerowiae sp. nov., a symbiotic bacterium isolated from root nodules of the herbal legume Kummerowia stipulacea.</title>
        <authorList>
            <person name="Gao J."/>
        </authorList>
    </citation>
    <scope>NUCLEOTIDE SEQUENCE [LARGE SCALE GENOMIC DNA]</scope>
    <source>
        <strain evidence="6 7">CCBAU 25048</strain>
    </source>
</reference>
<dbReference type="PROSITE" id="PS00687">
    <property type="entry name" value="ALDEHYDE_DEHYDR_GLU"/>
    <property type="match status" value="1"/>
</dbReference>
<dbReference type="InterPro" id="IPR010102">
    <property type="entry name" value="Succ_semiAld_DH"/>
</dbReference>
<gene>
    <name evidence="6" type="ORF">GR138_10700</name>
</gene>
<dbReference type="InterPro" id="IPR015590">
    <property type="entry name" value="Aldehyde_DH_dom"/>
</dbReference>
<evidence type="ECO:0000256" key="2">
    <source>
        <dbReference type="ARBA" id="ARBA00023002"/>
    </source>
</evidence>
<feature type="active site" evidence="3">
    <location>
        <position position="253"/>
    </location>
</feature>
<dbReference type="Gene3D" id="3.40.309.10">
    <property type="entry name" value="Aldehyde Dehydrogenase, Chain A, domain 2"/>
    <property type="match status" value="1"/>
</dbReference>
<dbReference type="PROSITE" id="PS00070">
    <property type="entry name" value="ALDEHYDE_DEHYDR_CYS"/>
    <property type="match status" value="1"/>
</dbReference>
<dbReference type="SUPFAM" id="SSF53720">
    <property type="entry name" value="ALDH-like"/>
    <property type="match status" value="1"/>
</dbReference>
<dbReference type="RefSeq" id="WP_160859130.1">
    <property type="nucleotide sequence ID" value="NZ_WUMK01000003.1"/>
</dbReference>
<evidence type="ECO:0000313" key="7">
    <source>
        <dbReference type="Proteomes" id="UP000435802"/>
    </source>
</evidence>
<dbReference type="InterPro" id="IPR050740">
    <property type="entry name" value="Aldehyde_DH_Superfamily"/>
</dbReference>
<evidence type="ECO:0000256" key="4">
    <source>
        <dbReference type="RuleBase" id="RU003345"/>
    </source>
</evidence>
<evidence type="ECO:0000256" key="1">
    <source>
        <dbReference type="ARBA" id="ARBA00009986"/>
    </source>
</evidence>
<evidence type="ECO:0000259" key="5">
    <source>
        <dbReference type="Pfam" id="PF00171"/>
    </source>
</evidence>
<feature type="domain" description="Aldehyde dehydrogenase" evidence="5">
    <location>
        <begin position="16"/>
        <end position="474"/>
    </location>
</feature>
<dbReference type="GO" id="GO:0005829">
    <property type="term" value="C:cytosol"/>
    <property type="evidence" value="ECO:0007669"/>
    <property type="project" value="TreeGrafter"/>
</dbReference>
<sequence>MTLALLHDQAFIDGAWVAADTGATFEVRNPATGDVLARVADLAASDVERVILAAERAQVDWRERPAKERAKLLRVWFDLIIAHTEDLARLITAEQGKPLYEARGEVAFGASFVDWFSEEAKRVYGDVIPSAGRDRRFVVLKQPIGVCAAITPWNFPLAMITRKAAAALAAGCTMVVKPSEETPLTALAMAELARRAGIPAGVLNIVPSKDAAGIGRLLCEHPIIRKLSFTGSTAVGKLLMRQCADTLKKLSLELGGNAPFIVFDDADLNLAVTGAIASKFRNSGQTCVCTNRIYVQDGIHDAFVAKLTEEVARLKVGDGAAPEVVQGPLINAKAVAKVAELIGDAVGHGARVETGGKAHALGGTWFEPTVLSGMQASMRLAQEEAFGPVAPVFRFKNEAEVVRLANDTRYGLMAYFYARDVNRIWHVLEELQFGMVGINEGLISTELAPFGGIKESGFGREGSKYGIEEYVELKYACFGGLKFGA</sequence>
<evidence type="ECO:0000313" key="6">
    <source>
        <dbReference type="EMBL" id="MXN45663.1"/>
    </source>
</evidence>
<dbReference type="CDD" id="cd07103">
    <property type="entry name" value="ALDH_F5_SSADH_GabD"/>
    <property type="match status" value="1"/>
</dbReference>
<evidence type="ECO:0000256" key="3">
    <source>
        <dbReference type="PROSITE-ProRule" id="PRU10007"/>
    </source>
</evidence>
<dbReference type="InterPro" id="IPR016161">
    <property type="entry name" value="Ald_DH/histidinol_DH"/>
</dbReference>
<organism evidence="6 7">
    <name type="scientific">Shinella kummerowiae</name>
    <dbReference type="NCBI Taxonomy" id="417745"/>
    <lineage>
        <taxon>Bacteria</taxon>
        <taxon>Pseudomonadati</taxon>
        <taxon>Pseudomonadota</taxon>
        <taxon>Alphaproteobacteria</taxon>
        <taxon>Hyphomicrobiales</taxon>
        <taxon>Rhizobiaceae</taxon>
        <taxon>Shinella</taxon>
    </lineage>
</organism>
<proteinExistence type="inferred from homology"/>
<dbReference type="GO" id="GO:0004777">
    <property type="term" value="F:succinate-semialdehyde dehydrogenase (NAD+) activity"/>
    <property type="evidence" value="ECO:0007669"/>
    <property type="project" value="TreeGrafter"/>
</dbReference>
<dbReference type="InterPro" id="IPR016163">
    <property type="entry name" value="Ald_DH_C"/>
</dbReference>
<dbReference type="NCBIfam" id="TIGR01780">
    <property type="entry name" value="SSADH"/>
    <property type="match status" value="1"/>
</dbReference>
<dbReference type="InterPro" id="IPR029510">
    <property type="entry name" value="Ald_DH_CS_GLU"/>
</dbReference>
<dbReference type="PANTHER" id="PTHR43353:SF5">
    <property type="entry name" value="SUCCINATE-SEMIALDEHYDE DEHYDROGENASE, MITOCHONDRIAL"/>
    <property type="match status" value="1"/>
</dbReference>
<dbReference type="Proteomes" id="UP000435802">
    <property type="component" value="Unassembled WGS sequence"/>
</dbReference>
<dbReference type="FunFam" id="3.40.605.10:FF:000005">
    <property type="entry name" value="Succinate-semialdehyde dehydrogenase I"/>
    <property type="match status" value="1"/>
</dbReference>
<keyword evidence="7" id="KW-1185">Reference proteome</keyword>
<comment type="similarity">
    <text evidence="1 4">Belongs to the aldehyde dehydrogenase family.</text>
</comment>
<dbReference type="PANTHER" id="PTHR43353">
    <property type="entry name" value="SUCCINATE-SEMIALDEHYDE DEHYDROGENASE, MITOCHONDRIAL"/>
    <property type="match status" value="1"/>
</dbReference>
<comment type="caution">
    <text evidence="6">The sequence shown here is derived from an EMBL/GenBank/DDBJ whole genome shotgun (WGS) entry which is preliminary data.</text>
</comment>
<dbReference type="InterPro" id="IPR016160">
    <property type="entry name" value="Ald_DH_CS_CYS"/>
</dbReference>
<dbReference type="EC" id="1.2.1.-" evidence="6"/>
<name>A0A6N8SAI9_9HYPH</name>
<dbReference type="InterPro" id="IPR016162">
    <property type="entry name" value="Ald_DH_N"/>
</dbReference>
<dbReference type="OrthoDB" id="9812625at2"/>
<dbReference type="Pfam" id="PF00171">
    <property type="entry name" value="Aldedh"/>
    <property type="match status" value="1"/>
</dbReference>
<accession>A0A6N8SAI9</accession>